<feature type="transmembrane region" description="Helical" evidence="8">
    <location>
        <begin position="15"/>
        <end position="40"/>
    </location>
</feature>
<dbReference type="EMBL" id="CP017834">
    <property type="protein sequence ID" value="APJ04616.1"/>
    <property type="molecule type" value="Genomic_DNA"/>
</dbReference>
<evidence type="ECO:0000256" key="6">
    <source>
        <dbReference type="ARBA" id="ARBA00022989"/>
    </source>
</evidence>
<dbReference type="SUPFAM" id="SSF161098">
    <property type="entry name" value="MetI-like"/>
    <property type="match status" value="1"/>
</dbReference>
<feature type="transmembrane region" description="Helical" evidence="8">
    <location>
        <begin position="188"/>
        <end position="210"/>
    </location>
</feature>
<proteinExistence type="inferred from homology"/>
<dbReference type="OrthoDB" id="9793490at2"/>
<dbReference type="InterPro" id="IPR051322">
    <property type="entry name" value="AA_ABC_Transporter_Permease"/>
</dbReference>
<evidence type="ECO:0000256" key="2">
    <source>
        <dbReference type="ARBA" id="ARBA00007069"/>
    </source>
</evidence>
<evidence type="ECO:0000256" key="7">
    <source>
        <dbReference type="ARBA" id="ARBA00023136"/>
    </source>
</evidence>
<organism evidence="10 11">
    <name type="scientific">Silvanigrella aquatica</name>
    <dbReference type="NCBI Taxonomy" id="1915309"/>
    <lineage>
        <taxon>Bacteria</taxon>
        <taxon>Pseudomonadati</taxon>
        <taxon>Bdellovibrionota</taxon>
        <taxon>Oligoflexia</taxon>
        <taxon>Silvanigrellales</taxon>
        <taxon>Silvanigrellaceae</taxon>
        <taxon>Silvanigrella</taxon>
    </lineage>
</organism>
<evidence type="ECO:0000256" key="1">
    <source>
        <dbReference type="ARBA" id="ARBA00004651"/>
    </source>
</evidence>
<comment type="subcellular location">
    <subcellularLocation>
        <location evidence="1 8">Cell membrane</location>
        <topology evidence="1 8">Multi-pass membrane protein</topology>
    </subcellularLocation>
</comment>
<keyword evidence="7 8" id="KW-0472">Membrane</keyword>
<gene>
    <name evidence="10" type="ORF">AXG55_12150</name>
</gene>
<keyword evidence="4" id="KW-1003">Cell membrane</keyword>
<comment type="similarity">
    <text evidence="2">Belongs to the binding-protein-dependent transport system permease family. CysTW subfamily.</text>
</comment>
<dbReference type="GO" id="GO:0048473">
    <property type="term" value="P:D-methionine transmembrane transport"/>
    <property type="evidence" value="ECO:0007669"/>
    <property type="project" value="TreeGrafter"/>
</dbReference>
<keyword evidence="6 8" id="KW-1133">Transmembrane helix</keyword>
<dbReference type="FunFam" id="1.10.3720.10:FF:000002">
    <property type="entry name" value="D-methionine ABC transporter permease MetI"/>
    <property type="match status" value="1"/>
</dbReference>
<evidence type="ECO:0000313" key="10">
    <source>
        <dbReference type="EMBL" id="APJ04616.1"/>
    </source>
</evidence>
<sequence length="219" mass="23182">MFLETLSTLLESTLATIYMVIVAGMTAFIFGLPIAIGLTVTAKGMFYENIYVHKILSSIVTIGRSVPFVILMVAIIPFTRFVVGTSIGTAAAMVPLSVAAIPFFARVVEGKLAGVNPGLIEAAQVMGSSPMQIIYKVLLPEAVPGIANACTILFVSLTEYSAMAGAVGGSGLGNMAIQYGYYQFNTPVMMQALVTLVALVLVIQFTGDFITKKVSRHVS</sequence>
<dbReference type="Gene3D" id="1.10.3720.10">
    <property type="entry name" value="MetI-like"/>
    <property type="match status" value="1"/>
</dbReference>
<feature type="transmembrane region" description="Helical" evidence="8">
    <location>
        <begin position="82"/>
        <end position="105"/>
    </location>
</feature>
<dbReference type="Proteomes" id="UP000184731">
    <property type="component" value="Chromosome"/>
</dbReference>
<dbReference type="InterPro" id="IPR035906">
    <property type="entry name" value="MetI-like_sf"/>
</dbReference>
<evidence type="ECO:0000259" key="9">
    <source>
        <dbReference type="PROSITE" id="PS50928"/>
    </source>
</evidence>
<evidence type="ECO:0000256" key="4">
    <source>
        <dbReference type="ARBA" id="ARBA00022475"/>
    </source>
</evidence>
<dbReference type="RefSeq" id="WP_148698366.1">
    <property type="nucleotide sequence ID" value="NZ_CP017834.1"/>
</dbReference>
<reference evidence="10 11" key="1">
    <citation type="submission" date="2016-10" db="EMBL/GenBank/DDBJ databases">
        <title>Silvanigrella aquatica sp. nov., isolated from a freshwater lake located in the Black Forest, Germany, description of Silvanigrellaceae fam. nov., Silvanigrellales ord. nov., reclassification of the order Bdellovibrionales in the class Oligoflexia, reclassification of the families Bacteriovoracaceae and Halobacteriovoraceae in the new order Bacteriovoracales ord. nov., and reclassification of the family Pseudobacteriovoracaceae in the order Oligoflexiales.</title>
        <authorList>
            <person name="Hahn M.W."/>
            <person name="Schmidt J."/>
            <person name="Koll U."/>
            <person name="Rohde M."/>
            <person name="Verbag S."/>
            <person name="Pitt A."/>
            <person name="Nakai R."/>
            <person name="Naganuma T."/>
            <person name="Lang E."/>
        </authorList>
    </citation>
    <scope>NUCLEOTIDE SEQUENCE [LARGE SCALE GENOMIC DNA]</scope>
    <source>
        <strain evidence="10 11">MWH-Nonnen-W8red</strain>
    </source>
</reference>
<keyword evidence="3 8" id="KW-0813">Transport</keyword>
<evidence type="ECO:0000256" key="5">
    <source>
        <dbReference type="ARBA" id="ARBA00022692"/>
    </source>
</evidence>
<keyword evidence="11" id="KW-1185">Reference proteome</keyword>
<dbReference type="NCBIfam" id="NF008049">
    <property type="entry name" value="PRK10782.1"/>
    <property type="match status" value="1"/>
</dbReference>
<keyword evidence="5 8" id="KW-0812">Transmembrane</keyword>
<dbReference type="GO" id="GO:0005886">
    <property type="term" value="C:plasma membrane"/>
    <property type="evidence" value="ECO:0007669"/>
    <property type="project" value="UniProtKB-SubCell"/>
</dbReference>
<dbReference type="STRING" id="1915309.AXG55_12150"/>
<dbReference type="Pfam" id="PF00528">
    <property type="entry name" value="BPD_transp_1"/>
    <property type="match status" value="1"/>
</dbReference>
<feature type="domain" description="ABC transmembrane type-1" evidence="9">
    <location>
        <begin position="13"/>
        <end position="207"/>
    </location>
</feature>
<dbReference type="KEGG" id="saqi:AXG55_12150"/>
<dbReference type="PANTHER" id="PTHR30450:SF1">
    <property type="entry name" value="D-METHIONINE TRANSPORT SYSTEM PERMEASE PROTEIN METI-RELATED"/>
    <property type="match status" value="1"/>
</dbReference>
<dbReference type="PANTHER" id="PTHR30450">
    <property type="entry name" value="ABC TRANSPORTER PERMEASE"/>
    <property type="match status" value="1"/>
</dbReference>
<evidence type="ECO:0000256" key="3">
    <source>
        <dbReference type="ARBA" id="ARBA00022448"/>
    </source>
</evidence>
<name>A0A1L4D337_9BACT</name>
<protein>
    <submittedName>
        <fullName evidence="10">Methionine ABC transporter permease</fullName>
    </submittedName>
</protein>
<dbReference type="AlphaFoldDB" id="A0A1L4D337"/>
<dbReference type="CDD" id="cd06261">
    <property type="entry name" value="TM_PBP2"/>
    <property type="match status" value="1"/>
</dbReference>
<accession>A0A1L4D337</accession>
<evidence type="ECO:0000313" key="11">
    <source>
        <dbReference type="Proteomes" id="UP000184731"/>
    </source>
</evidence>
<dbReference type="PROSITE" id="PS50928">
    <property type="entry name" value="ABC_TM1"/>
    <property type="match status" value="1"/>
</dbReference>
<evidence type="ECO:0000256" key="8">
    <source>
        <dbReference type="RuleBase" id="RU363032"/>
    </source>
</evidence>
<dbReference type="InterPro" id="IPR000515">
    <property type="entry name" value="MetI-like"/>
</dbReference>
<feature type="transmembrane region" description="Helical" evidence="8">
    <location>
        <begin position="52"/>
        <end position="76"/>
    </location>
</feature>